<protein>
    <submittedName>
        <fullName evidence="2">Uncharacterized protein</fullName>
    </submittedName>
</protein>
<dbReference type="VEuPathDB" id="TriTrypDB:BSAL_72035"/>
<keyword evidence="3" id="KW-1185">Reference proteome</keyword>
<organism evidence="2 3">
    <name type="scientific">Bodo saltans</name>
    <name type="common">Flagellated protozoan</name>
    <dbReference type="NCBI Taxonomy" id="75058"/>
    <lineage>
        <taxon>Eukaryota</taxon>
        <taxon>Discoba</taxon>
        <taxon>Euglenozoa</taxon>
        <taxon>Kinetoplastea</taxon>
        <taxon>Metakinetoplastina</taxon>
        <taxon>Eubodonida</taxon>
        <taxon>Bodonidae</taxon>
        <taxon>Bodo</taxon>
    </lineage>
</organism>
<sequence>MAKSKQRAPSASPRGKSVQSSPSEIPAADTEEQPQQDDASQRSNASPIKEEQQHHEEHSHVNEEEDAVNSSSVVVLDLACPLCVAKTITQPVVLHGFKDEKDGQHHVCLACEDCAKRWLETAIDDVNANTNRNNFAVACPRCSHETDLEKTSD</sequence>
<evidence type="ECO:0000313" key="3">
    <source>
        <dbReference type="Proteomes" id="UP000051952"/>
    </source>
</evidence>
<reference evidence="3" key="1">
    <citation type="submission" date="2015-09" db="EMBL/GenBank/DDBJ databases">
        <authorList>
            <consortium name="Pathogen Informatics"/>
        </authorList>
    </citation>
    <scope>NUCLEOTIDE SEQUENCE [LARGE SCALE GENOMIC DNA]</scope>
    <source>
        <strain evidence="3">Lake Konstanz</strain>
    </source>
</reference>
<feature type="non-terminal residue" evidence="2">
    <location>
        <position position="153"/>
    </location>
</feature>
<feature type="region of interest" description="Disordered" evidence="1">
    <location>
        <begin position="1"/>
        <end position="68"/>
    </location>
</feature>
<name>A0A0S4IWC9_BODSA</name>
<dbReference type="Proteomes" id="UP000051952">
    <property type="component" value="Unassembled WGS sequence"/>
</dbReference>
<accession>A0A0S4IWC9</accession>
<dbReference type="EMBL" id="CYKH01000567">
    <property type="protein sequence ID" value="CUG06218.1"/>
    <property type="molecule type" value="Genomic_DNA"/>
</dbReference>
<evidence type="ECO:0000256" key="1">
    <source>
        <dbReference type="SAM" id="MobiDB-lite"/>
    </source>
</evidence>
<feature type="compositionally biased region" description="Polar residues" evidence="1">
    <location>
        <begin position="36"/>
        <end position="46"/>
    </location>
</feature>
<dbReference type="AlphaFoldDB" id="A0A0S4IWC9"/>
<evidence type="ECO:0000313" key="2">
    <source>
        <dbReference type="EMBL" id="CUG06218.1"/>
    </source>
</evidence>
<feature type="compositionally biased region" description="Basic and acidic residues" evidence="1">
    <location>
        <begin position="48"/>
        <end position="62"/>
    </location>
</feature>
<proteinExistence type="predicted"/>
<gene>
    <name evidence="2" type="ORF">BSAL_72035</name>
</gene>